<name>A0A3P4B1B3_9BURK</name>
<dbReference type="EMBL" id="UWPJ01000017">
    <property type="protein sequence ID" value="VCU70074.1"/>
    <property type="molecule type" value="Genomic_DNA"/>
</dbReference>
<dbReference type="Pfam" id="PF00106">
    <property type="entry name" value="adh_short"/>
    <property type="match status" value="1"/>
</dbReference>
<organism evidence="4 5">
    <name type="scientific">Pigmentiphaga humi</name>
    <dbReference type="NCBI Taxonomy" id="2478468"/>
    <lineage>
        <taxon>Bacteria</taxon>
        <taxon>Pseudomonadati</taxon>
        <taxon>Pseudomonadota</taxon>
        <taxon>Betaproteobacteria</taxon>
        <taxon>Burkholderiales</taxon>
        <taxon>Alcaligenaceae</taxon>
        <taxon>Pigmentiphaga</taxon>
    </lineage>
</organism>
<evidence type="ECO:0000256" key="1">
    <source>
        <dbReference type="ARBA" id="ARBA00006484"/>
    </source>
</evidence>
<comment type="similarity">
    <text evidence="1 2">Belongs to the short-chain dehydrogenases/reductases (SDR) family.</text>
</comment>
<dbReference type="InterPro" id="IPR036291">
    <property type="entry name" value="NAD(P)-bd_dom_sf"/>
</dbReference>
<sequence>MASTSSGRMAVVTGAARGIGAAIAVALARRGIGSVLAVRDPAKAEPARRDAAALGVPCTAVRCDVTDDADVSALVGHVLEKHGRFDVLVNNAGQIAPIARIADGDPHDWLRNLDTNLAGPYRLLRAALPALARAQGAVVNISTGAALTPREGWSAYCSAKAGLSMLTRCVAHEYGAAGVAAYSLQPGVVDTDMQGLIRQSGMNEISRIPRAELAPPERSACVVAWLADERPEDLRGQELSVGDEALMARAGAAQGI</sequence>
<dbReference type="PANTHER" id="PTHR42760">
    <property type="entry name" value="SHORT-CHAIN DEHYDROGENASES/REDUCTASES FAMILY MEMBER"/>
    <property type="match status" value="1"/>
</dbReference>
<dbReference type="EC" id="1.1.1.100" evidence="4"/>
<dbReference type="SMART" id="SM00822">
    <property type="entry name" value="PKS_KR"/>
    <property type="match status" value="1"/>
</dbReference>
<proteinExistence type="inferred from homology"/>
<dbReference type="AlphaFoldDB" id="A0A3P4B1B3"/>
<dbReference type="CDD" id="cd05233">
    <property type="entry name" value="SDR_c"/>
    <property type="match status" value="1"/>
</dbReference>
<feature type="domain" description="Ketoreductase" evidence="3">
    <location>
        <begin position="8"/>
        <end position="205"/>
    </location>
</feature>
<keyword evidence="5" id="KW-1185">Reference proteome</keyword>
<dbReference type="InterPro" id="IPR057326">
    <property type="entry name" value="KR_dom"/>
</dbReference>
<dbReference type="Gene3D" id="3.40.50.720">
    <property type="entry name" value="NAD(P)-binding Rossmann-like Domain"/>
    <property type="match status" value="1"/>
</dbReference>
<evidence type="ECO:0000313" key="5">
    <source>
        <dbReference type="Proteomes" id="UP000277294"/>
    </source>
</evidence>
<dbReference type="InterPro" id="IPR002347">
    <property type="entry name" value="SDR_fam"/>
</dbReference>
<dbReference type="PRINTS" id="PR00081">
    <property type="entry name" value="GDHRDH"/>
</dbReference>
<evidence type="ECO:0000313" key="4">
    <source>
        <dbReference type="EMBL" id="VCU70074.1"/>
    </source>
</evidence>
<reference evidence="4 5" key="1">
    <citation type="submission" date="2018-10" db="EMBL/GenBank/DDBJ databases">
        <authorList>
            <person name="Criscuolo A."/>
        </authorList>
    </citation>
    <scope>NUCLEOTIDE SEQUENCE [LARGE SCALE GENOMIC DNA]</scope>
    <source>
        <strain evidence="4">DnA1</strain>
    </source>
</reference>
<evidence type="ECO:0000256" key="2">
    <source>
        <dbReference type="RuleBase" id="RU000363"/>
    </source>
</evidence>
<dbReference type="Proteomes" id="UP000277294">
    <property type="component" value="Unassembled WGS sequence"/>
</dbReference>
<dbReference type="OrthoDB" id="9794387at2"/>
<dbReference type="FunFam" id="3.40.50.720:FF:000084">
    <property type="entry name" value="Short-chain dehydrogenase reductase"/>
    <property type="match status" value="1"/>
</dbReference>
<evidence type="ECO:0000259" key="3">
    <source>
        <dbReference type="SMART" id="SM00822"/>
    </source>
</evidence>
<keyword evidence="4" id="KW-0560">Oxidoreductase</keyword>
<dbReference type="PRINTS" id="PR00080">
    <property type="entry name" value="SDRFAMILY"/>
</dbReference>
<dbReference type="GO" id="GO:0004316">
    <property type="term" value="F:3-oxoacyl-[acyl-carrier-protein] reductase (NADPH) activity"/>
    <property type="evidence" value="ECO:0007669"/>
    <property type="project" value="UniProtKB-EC"/>
</dbReference>
<dbReference type="RefSeq" id="WP_124079588.1">
    <property type="nucleotide sequence ID" value="NZ_UWPJ01000017.1"/>
</dbReference>
<accession>A0A3P4B1B3</accession>
<dbReference type="SUPFAM" id="SSF51735">
    <property type="entry name" value="NAD(P)-binding Rossmann-fold domains"/>
    <property type="match status" value="1"/>
</dbReference>
<gene>
    <name evidence="4" type="primary">fabG_10</name>
    <name evidence="4" type="ORF">PIGHUM_02141</name>
</gene>
<protein>
    <submittedName>
        <fullName evidence="4">3-oxoacyl-[acyl-carrier-protein] reductase FabG</fullName>
        <ecNumber evidence="4">1.1.1.100</ecNumber>
    </submittedName>
</protein>